<evidence type="ECO:0000313" key="3">
    <source>
        <dbReference type="Proteomes" id="UP000264217"/>
    </source>
</evidence>
<comment type="caution">
    <text evidence="2">The sequence shown here is derived from an EMBL/GenBank/DDBJ whole genome shotgun (WGS) entry which is preliminary data.</text>
</comment>
<dbReference type="Proteomes" id="UP000264217">
    <property type="component" value="Unassembled WGS sequence"/>
</dbReference>
<keyword evidence="1" id="KW-1133">Transmembrane helix</keyword>
<keyword evidence="1" id="KW-0812">Transmembrane</keyword>
<accession>A0A372NW63</accession>
<organism evidence="2 3">
    <name type="scientific">Mucilaginibacter conchicola</name>
    <dbReference type="NCBI Taxonomy" id="2303333"/>
    <lineage>
        <taxon>Bacteria</taxon>
        <taxon>Pseudomonadati</taxon>
        <taxon>Bacteroidota</taxon>
        <taxon>Sphingobacteriia</taxon>
        <taxon>Sphingobacteriales</taxon>
        <taxon>Sphingobacteriaceae</taxon>
        <taxon>Mucilaginibacter</taxon>
    </lineage>
</organism>
<protein>
    <submittedName>
        <fullName evidence="2">Uncharacterized protein</fullName>
    </submittedName>
</protein>
<name>A0A372NW63_9SPHI</name>
<feature type="transmembrane region" description="Helical" evidence="1">
    <location>
        <begin position="46"/>
        <end position="66"/>
    </location>
</feature>
<proteinExistence type="predicted"/>
<keyword evidence="3" id="KW-1185">Reference proteome</keyword>
<sequence>MWFVVNALIIKIVGYGGTVFYKNYFSDRSFMFYRNAGYSITRMYTYIFVCDMAVFLLIVALISPFIPHHAHVKG</sequence>
<keyword evidence="1" id="KW-0472">Membrane</keyword>
<feature type="transmembrane region" description="Helical" evidence="1">
    <location>
        <begin position="6"/>
        <end position="25"/>
    </location>
</feature>
<dbReference type="AlphaFoldDB" id="A0A372NW63"/>
<evidence type="ECO:0000256" key="1">
    <source>
        <dbReference type="SAM" id="Phobius"/>
    </source>
</evidence>
<dbReference type="EMBL" id="QWDC01000001">
    <property type="protein sequence ID" value="RFZ94164.1"/>
    <property type="molecule type" value="Genomic_DNA"/>
</dbReference>
<evidence type="ECO:0000313" key="2">
    <source>
        <dbReference type="EMBL" id="RFZ94164.1"/>
    </source>
</evidence>
<gene>
    <name evidence="2" type="ORF">D0C36_00995</name>
</gene>
<reference evidence="2 3" key="1">
    <citation type="submission" date="2018-08" db="EMBL/GenBank/DDBJ databases">
        <title>Mucilaginibacter sp. MYSH2.</title>
        <authorList>
            <person name="Seo T."/>
        </authorList>
    </citation>
    <scope>NUCLEOTIDE SEQUENCE [LARGE SCALE GENOMIC DNA]</scope>
    <source>
        <strain evidence="2 3">MYSH2</strain>
    </source>
</reference>